<evidence type="ECO:0000256" key="1">
    <source>
        <dbReference type="SAM" id="Phobius"/>
    </source>
</evidence>
<dbReference type="EMBL" id="CAXDID020000008">
    <property type="protein sequence ID" value="CAL5977229.1"/>
    <property type="molecule type" value="Genomic_DNA"/>
</dbReference>
<accession>A0AA86TPR1</accession>
<dbReference type="Proteomes" id="UP001642409">
    <property type="component" value="Unassembled WGS sequence"/>
</dbReference>
<protein>
    <submittedName>
        <fullName evidence="3">Hypothetical_protein</fullName>
    </submittedName>
</protein>
<keyword evidence="4" id="KW-1185">Reference proteome</keyword>
<sequence length="197" mass="21527">MNLNSYSRSVRTNPMLLYKQPALHRFFAWLGPILVALAIALFIVYGVKSDAAGQTDQQKDDTFGYLTGAFFAIFIGAGFVTMAIQSCIVVRSFSFIMFPCCLNSKKLQKIEADCTARSPNLAIVNGVPIMVSHNQAPQQGSYQEKKIQRLGVQMVYVDQPNVPSMQAVAAPQLTMASMAVVPETRETTVITVPEGAV</sequence>
<evidence type="ECO:0000313" key="3">
    <source>
        <dbReference type="EMBL" id="CAL5977229.1"/>
    </source>
</evidence>
<keyword evidence="1" id="KW-1133">Transmembrane helix</keyword>
<evidence type="ECO:0000313" key="2">
    <source>
        <dbReference type="EMBL" id="CAI9918988.1"/>
    </source>
</evidence>
<reference evidence="2" key="1">
    <citation type="submission" date="2023-06" db="EMBL/GenBank/DDBJ databases">
        <authorList>
            <person name="Kurt Z."/>
        </authorList>
    </citation>
    <scope>NUCLEOTIDE SEQUENCE</scope>
</reference>
<gene>
    <name evidence="3" type="ORF">HINF_LOCUS4194</name>
    <name evidence="2" type="ORF">HINF_LOCUS6633</name>
</gene>
<evidence type="ECO:0000313" key="4">
    <source>
        <dbReference type="Proteomes" id="UP001642409"/>
    </source>
</evidence>
<organism evidence="2">
    <name type="scientific">Hexamita inflata</name>
    <dbReference type="NCBI Taxonomy" id="28002"/>
    <lineage>
        <taxon>Eukaryota</taxon>
        <taxon>Metamonada</taxon>
        <taxon>Diplomonadida</taxon>
        <taxon>Hexamitidae</taxon>
        <taxon>Hexamitinae</taxon>
        <taxon>Hexamita</taxon>
    </lineage>
</organism>
<keyword evidence="1" id="KW-0812">Transmembrane</keyword>
<keyword evidence="1" id="KW-0472">Membrane</keyword>
<comment type="caution">
    <text evidence="2">The sequence shown here is derived from an EMBL/GenBank/DDBJ whole genome shotgun (WGS) entry which is preliminary data.</text>
</comment>
<feature type="transmembrane region" description="Helical" evidence="1">
    <location>
        <begin position="26"/>
        <end position="45"/>
    </location>
</feature>
<dbReference type="AlphaFoldDB" id="A0AA86TPR1"/>
<dbReference type="EMBL" id="CATOUU010000171">
    <property type="protein sequence ID" value="CAI9918988.1"/>
    <property type="molecule type" value="Genomic_DNA"/>
</dbReference>
<reference evidence="3 4" key="2">
    <citation type="submission" date="2024-07" db="EMBL/GenBank/DDBJ databases">
        <authorList>
            <person name="Akdeniz Z."/>
        </authorList>
    </citation>
    <scope>NUCLEOTIDE SEQUENCE [LARGE SCALE GENOMIC DNA]</scope>
</reference>
<proteinExistence type="predicted"/>
<name>A0AA86TPR1_9EUKA</name>
<feature type="transmembrane region" description="Helical" evidence="1">
    <location>
        <begin position="65"/>
        <end position="90"/>
    </location>
</feature>